<comment type="caution">
    <text evidence="1">The sequence shown here is derived from an EMBL/GenBank/DDBJ whole genome shotgun (WGS) entry which is preliminary data.</text>
</comment>
<proteinExistence type="predicted"/>
<dbReference type="Proteomes" id="UP001055072">
    <property type="component" value="Unassembled WGS sequence"/>
</dbReference>
<dbReference type="EMBL" id="MU274902">
    <property type="protein sequence ID" value="KAI0093355.1"/>
    <property type="molecule type" value="Genomic_DNA"/>
</dbReference>
<organism evidence="1 2">
    <name type="scientific">Irpex rosettiformis</name>
    <dbReference type="NCBI Taxonomy" id="378272"/>
    <lineage>
        <taxon>Eukaryota</taxon>
        <taxon>Fungi</taxon>
        <taxon>Dikarya</taxon>
        <taxon>Basidiomycota</taxon>
        <taxon>Agaricomycotina</taxon>
        <taxon>Agaricomycetes</taxon>
        <taxon>Polyporales</taxon>
        <taxon>Irpicaceae</taxon>
        <taxon>Irpex</taxon>
    </lineage>
</organism>
<evidence type="ECO:0000313" key="1">
    <source>
        <dbReference type="EMBL" id="KAI0093355.1"/>
    </source>
</evidence>
<gene>
    <name evidence="1" type="ORF">BDY19DRAFT_882794</name>
</gene>
<reference evidence="1" key="1">
    <citation type="journal article" date="2021" name="Environ. Microbiol.">
        <title>Gene family expansions and transcriptome signatures uncover fungal adaptations to wood decay.</title>
        <authorList>
            <person name="Hage H."/>
            <person name="Miyauchi S."/>
            <person name="Viragh M."/>
            <person name="Drula E."/>
            <person name="Min B."/>
            <person name="Chaduli D."/>
            <person name="Navarro D."/>
            <person name="Favel A."/>
            <person name="Norest M."/>
            <person name="Lesage-Meessen L."/>
            <person name="Balint B."/>
            <person name="Merenyi Z."/>
            <person name="de Eugenio L."/>
            <person name="Morin E."/>
            <person name="Martinez A.T."/>
            <person name="Baldrian P."/>
            <person name="Stursova M."/>
            <person name="Martinez M.J."/>
            <person name="Novotny C."/>
            <person name="Magnuson J.K."/>
            <person name="Spatafora J.W."/>
            <person name="Maurice S."/>
            <person name="Pangilinan J."/>
            <person name="Andreopoulos W."/>
            <person name="LaButti K."/>
            <person name="Hundley H."/>
            <person name="Na H."/>
            <person name="Kuo A."/>
            <person name="Barry K."/>
            <person name="Lipzen A."/>
            <person name="Henrissat B."/>
            <person name="Riley R."/>
            <person name="Ahrendt S."/>
            <person name="Nagy L.G."/>
            <person name="Grigoriev I.V."/>
            <person name="Martin F."/>
            <person name="Rosso M.N."/>
        </authorList>
    </citation>
    <scope>NUCLEOTIDE SEQUENCE</scope>
    <source>
        <strain evidence="1">CBS 384.51</strain>
    </source>
</reference>
<evidence type="ECO:0000313" key="2">
    <source>
        <dbReference type="Proteomes" id="UP001055072"/>
    </source>
</evidence>
<keyword evidence="2" id="KW-1185">Reference proteome</keyword>
<accession>A0ACB8UI26</accession>
<sequence length="227" mass="24488">MGSLTPPPTGDDHNGNDNDEINSPVPQLGGAFSSYSNIRTTTFGTPPTTTTQTTPTPRPGGSQAPTPFVIAPSAPSPSDTKVDDAVALYLRGIFRSEPEFTAYLDARNKNLPVSAWIRHLEYVQMKFEQFVGKVVVPGGVSGEGGVITKAQACRAFYQNNVSWGDECSEVVALSKLYGPNGSRTADPDAVDLYNEPEGVTTTLQMRRYLGLLKTVHGKWVAEHSEKK</sequence>
<protein>
    <submittedName>
        <fullName evidence="1">Uncharacterized protein</fullName>
    </submittedName>
</protein>
<name>A0ACB8UI26_9APHY</name>